<evidence type="ECO:0000256" key="3">
    <source>
        <dbReference type="ARBA" id="ARBA00022643"/>
    </source>
</evidence>
<dbReference type="Gene3D" id="3.20.20.70">
    <property type="entry name" value="Aldolase class I"/>
    <property type="match status" value="1"/>
</dbReference>
<dbReference type="Pfam" id="PF01070">
    <property type="entry name" value="FMN_dh"/>
    <property type="match status" value="1"/>
</dbReference>
<gene>
    <name evidence="9" type="ORF">EV686_11347</name>
</gene>
<name>A0A4R3UMV5_9BURK</name>
<evidence type="ECO:0000259" key="8">
    <source>
        <dbReference type="PROSITE" id="PS51349"/>
    </source>
</evidence>
<feature type="binding site" evidence="7">
    <location>
        <position position="285"/>
    </location>
    <ligand>
        <name>glyoxylate</name>
        <dbReference type="ChEBI" id="CHEBI:36655"/>
    </ligand>
</feature>
<keyword evidence="10" id="KW-1185">Reference proteome</keyword>
<dbReference type="InterPro" id="IPR008259">
    <property type="entry name" value="FMN_hydac_DH_AS"/>
</dbReference>
<dbReference type="SUPFAM" id="SSF51395">
    <property type="entry name" value="FMN-linked oxidoreductases"/>
    <property type="match status" value="1"/>
</dbReference>
<dbReference type="InterPro" id="IPR037396">
    <property type="entry name" value="FMN_HAD"/>
</dbReference>
<keyword evidence="3 7" id="KW-0288">FMN</keyword>
<feature type="binding site" evidence="7">
    <location>
        <position position="133"/>
    </location>
    <ligand>
        <name>glyoxylate</name>
        <dbReference type="ChEBI" id="CHEBI:36655"/>
    </ligand>
</feature>
<dbReference type="InterPro" id="IPR012133">
    <property type="entry name" value="Alpha-hydoxy_acid_DH_FMN"/>
</dbReference>
<dbReference type="GO" id="GO:0005886">
    <property type="term" value="C:plasma membrane"/>
    <property type="evidence" value="ECO:0007669"/>
    <property type="project" value="TreeGrafter"/>
</dbReference>
<evidence type="ECO:0000256" key="7">
    <source>
        <dbReference type="PIRSR" id="PIRSR000138-2"/>
    </source>
</evidence>
<dbReference type="InterPro" id="IPR000262">
    <property type="entry name" value="FMN-dep_DH"/>
</dbReference>
<feature type="binding site" evidence="7">
    <location>
        <begin position="82"/>
        <end position="84"/>
    </location>
    <ligand>
        <name>FMN</name>
        <dbReference type="ChEBI" id="CHEBI:58210"/>
    </ligand>
</feature>
<feature type="active site" description="Proton acceptor" evidence="6">
    <location>
        <position position="282"/>
    </location>
</feature>
<evidence type="ECO:0000256" key="1">
    <source>
        <dbReference type="ARBA" id="ARBA00001917"/>
    </source>
</evidence>
<dbReference type="RefSeq" id="WP_132478219.1">
    <property type="nucleotide sequence ID" value="NZ_JBHRVM010000001.1"/>
</dbReference>
<feature type="binding site" evidence="7">
    <location>
        <begin position="335"/>
        <end position="336"/>
    </location>
    <ligand>
        <name>FMN</name>
        <dbReference type="ChEBI" id="CHEBI:58210"/>
    </ligand>
</feature>
<dbReference type="GO" id="GO:0004459">
    <property type="term" value="F:L-lactate dehydrogenase (NAD+) activity"/>
    <property type="evidence" value="ECO:0007669"/>
    <property type="project" value="TreeGrafter"/>
</dbReference>
<keyword evidence="4" id="KW-0560">Oxidoreductase</keyword>
<dbReference type="GO" id="GO:0010181">
    <property type="term" value="F:FMN binding"/>
    <property type="evidence" value="ECO:0007669"/>
    <property type="project" value="InterPro"/>
</dbReference>
<feature type="domain" description="FMN hydroxy acid dehydrogenase" evidence="8">
    <location>
        <begin position="3"/>
        <end position="386"/>
    </location>
</feature>
<dbReference type="AlphaFoldDB" id="A0A4R3UMV5"/>
<evidence type="ECO:0000256" key="4">
    <source>
        <dbReference type="ARBA" id="ARBA00023002"/>
    </source>
</evidence>
<dbReference type="Proteomes" id="UP000294692">
    <property type="component" value="Unassembled WGS sequence"/>
</dbReference>
<comment type="similarity">
    <text evidence="5">Belongs to the FMN-dependent alpha-hydroxy acid dehydrogenase family.</text>
</comment>
<dbReference type="GO" id="GO:0009060">
    <property type="term" value="P:aerobic respiration"/>
    <property type="evidence" value="ECO:0007669"/>
    <property type="project" value="TreeGrafter"/>
</dbReference>
<reference evidence="9 10" key="1">
    <citation type="submission" date="2019-03" db="EMBL/GenBank/DDBJ databases">
        <title>Genomic Encyclopedia of Type Strains, Phase IV (KMG-IV): sequencing the most valuable type-strain genomes for metagenomic binning, comparative biology and taxonomic classification.</title>
        <authorList>
            <person name="Goeker M."/>
        </authorList>
    </citation>
    <scope>NUCLEOTIDE SEQUENCE [LARGE SCALE GENOMIC DNA]</scope>
    <source>
        <strain evidence="9 10">DSM 100048</strain>
    </source>
</reference>
<evidence type="ECO:0000256" key="2">
    <source>
        <dbReference type="ARBA" id="ARBA00022630"/>
    </source>
</evidence>
<feature type="binding site" evidence="7">
    <location>
        <position position="258"/>
    </location>
    <ligand>
        <name>FMN</name>
        <dbReference type="ChEBI" id="CHEBI:58210"/>
    </ligand>
</feature>
<dbReference type="InterPro" id="IPR013785">
    <property type="entry name" value="Aldolase_TIM"/>
</dbReference>
<feature type="binding site" evidence="7">
    <location>
        <position position="131"/>
    </location>
    <ligand>
        <name>FMN</name>
        <dbReference type="ChEBI" id="CHEBI:58210"/>
    </ligand>
</feature>
<dbReference type="PANTHER" id="PTHR10578:SF107">
    <property type="entry name" value="2-HYDROXYACID OXIDASE 1"/>
    <property type="match status" value="1"/>
</dbReference>
<keyword evidence="2 7" id="KW-0285">Flavoprotein</keyword>
<dbReference type="PANTHER" id="PTHR10578">
    <property type="entry name" value="S -2-HYDROXY-ACID OXIDASE-RELATED"/>
    <property type="match status" value="1"/>
</dbReference>
<evidence type="ECO:0000313" key="9">
    <source>
        <dbReference type="EMBL" id="TCU93026.1"/>
    </source>
</evidence>
<dbReference type="PROSITE" id="PS51349">
    <property type="entry name" value="FMN_HYDROXY_ACID_DH_2"/>
    <property type="match status" value="1"/>
</dbReference>
<dbReference type="CDD" id="cd02809">
    <property type="entry name" value="alpha_hydroxyacid_oxid_FMN"/>
    <property type="match status" value="1"/>
</dbReference>
<evidence type="ECO:0000313" key="10">
    <source>
        <dbReference type="Proteomes" id="UP000294692"/>
    </source>
</evidence>
<organism evidence="9 10">
    <name type="scientific">Paracandidimonas soli</name>
    <dbReference type="NCBI Taxonomy" id="1917182"/>
    <lineage>
        <taxon>Bacteria</taxon>
        <taxon>Pseudomonadati</taxon>
        <taxon>Pseudomonadota</taxon>
        <taxon>Betaproteobacteria</taxon>
        <taxon>Burkholderiales</taxon>
        <taxon>Alcaligenaceae</taxon>
        <taxon>Paracandidimonas</taxon>
    </lineage>
</organism>
<dbReference type="EMBL" id="SMBX01000013">
    <property type="protein sequence ID" value="TCU93026.1"/>
    <property type="molecule type" value="Genomic_DNA"/>
</dbReference>
<sequence length="387" mass="42666">MRRRLDDCLCLQDFENVARRTLPRPLYGYISAAAEDGVSYRNNLSAFRHYAFVQKALVDVSVRDTGITLFGQKYAYPFGMAPMGLSALYTYRGDMVLADTAASCGIPMIMSSSSLIPLEAVARQNPDSWFQAYVPGAPEKLEALIERITKAGFRRLVITVDTQVNPNKQNYLRHGFTSPLKLSPKLVWQGLTHPRWLAGTFLKTCLRHGIPHFENNYASRGVPIISRNVERDFSDRGRLSWSHIRHIRTLWPHTLIIKGLQNPDDAIMAADHGVDGIILSNHGGRQLDSAVSPLQMLPEVARRCPSIPIMMDGGIRRGSDVLKCLALGASFVFVGRPFAYAAAAGGRQGVERAVSLLAAEVDRNLAMLGIPQIADLGPDCLTTIASH</sequence>
<dbReference type="PIRSF" id="PIRSF000138">
    <property type="entry name" value="Al-hdrx_acd_dh"/>
    <property type="match status" value="1"/>
</dbReference>
<dbReference type="OrthoDB" id="8717062at2"/>
<dbReference type="PROSITE" id="PS00557">
    <property type="entry name" value="FMN_HYDROXY_ACID_DH_1"/>
    <property type="match status" value="1"/>
</dbReference>
<protein>
    <submittedName>
        <fullName evidence="9">L-lactate dehydrogenase (Cytochrome)</fullName>
    </submittedName>
</protein>
<comment type="cofactor">
    <cofactor evidence="1">
        <name>FMN</name>
        <dbReference type="ChEBI" id="CHEBI:58210"/>
    </cofactor>
</comment>
<comment type="caution">
    <text evidence="9">The sequence shown here is derived from an EMBL/GenBank/DDBJ whole genome shotgun (WGS) entry which is preliminary data.</text>
</comment>
<feature type="binding site" evidence="7">
    <location>
        <position position="29"/>
    </location>
    <ligand>
        <name>glyoxylate</name>
        <dbReference type="ChEBI" id="CHEBI:36655"/>
    </ligand>
</feature>
<feature type="binding site" evidence="7">
    <location>
        <begin position="312"/>
        <end position="316"/>
    </location>
    <ligand>
        <name>FMN</name>
        <dbReference type="ChEBI" id="CHEBI:58210"/>
    </ligand>
</feature>
<feature type="binding site" evidence="7">
    <location>
        <position position="280"/>
    </location>
    <ligand>
        <name>FMN</name>
        <dbReference type="ChEBI" id="CHEBI:58210"/>
    </ligand>
</feature>
<proteinExistence type="inferred from homology"/>
<feature type="binding site" evidence="7">
    <location>
        <position position="111"/>
    </location>
    <ligand>
        <name>FMN</name>
        <dbReference type="ChEBI" id="CHEBI:58210"/>
    </ligand>
</feature>
<evidence type="ECO:0000256" key="6">
    <source>
        <dbReference type="PIRSR" id="PIRSR000138-1"/>
    </source>
</evidence>
<feature type="binding site" evidence="7">
    <location>
        <position position="159"/>
    </location>
    <ligand>
        <name>FMN</name>
        <dbReference type="ChEBI" id="CHEBI:58210"/>
    </ligand>
</feature>
<accession>A0A4R3UMV5</accession>
<evidence type="ECO:0000256" key="5">
    <source>
        <dbReference type="ARBA" id="ARBA00024042"/>
    </source>
</evidence>
<feature type="binding site" evidence="7">
    <location>
        <position position="282"/>
    </location>
    <ligand>
        <name>glyoxylate</name>
        <dbReference type="ChEBI" id="CHEBI:36655"/>
    </ligand>
</feature>